<dbReference type="InterPro" id="IPR049945">
    <property type="entry name" value="AAA_22"/>
</dbReference>
<keyword evidence="3" id="KW-1185">Reference proteome</keyword>
<evidence type="ECO:0000313" key="3">
    <source>
        <dbReference type="Proteomes" id="UP000017048"/>
    </source>
</evidence>
<dbReference type="Pfam" id="PF13401">
    <property type="entry name" value="AAA_22"/>
    <property type="match status" value="1"/>
</dbReference>
<dbReference type="InterPro" id="IPR000792">
    <property type="entry name" value="Tscrpt_reg_LuxR_C"/>
</dbReference>
<dbReference type="PRINTS" id="PR00364">
    <property type="entry name" value="DISEASERSIST"/>
</dbReference>
<dbReference type="InterPro" id="IPR036388">
    <property type="entry name" value="WH-like_DNA-bd_sf"/>
</dbReference>
<dbReference type="eggNOG" id="COG3903">
    <property type="taxonomic scope" value="Bacteria"/>
</dbReference>
<dbReference type="Pfam" id="PF00196">
    <property type="entry name" value="GerE"/>
    <property type="match status" value="1"/>
</dbReference>
<dbReference type="PROSITE" id="PS50043">
    <property type="entry name" value="HTH_LUXR_2"/>
    <property type="match status" value="1"/>
</dbReference>
<dbReference type="InterPro" id="IPR016032">
    <property type="entry name" value="Sig_transdc_resp-reg_C-effctor"/>
</dbReference>
<dbReference type="eggNOG" id="COG2197">
    <property type="taxonomic scope" value="Bacteria"/>
</dbReference>
<organism evidence="2 3">
    <name type="scientific">Nocardia asteroides NBRC 15531</name>
    <dbReference type="NCBI Taxonomy" id="1110697"/>
    <lineage>
        <taxon>Bacteria</taxon>
        <taxon>Bacillati</taxon>
        <taxon>Actinomycetota</taxon>
        <taxon>Actinomycetes</taxon>
        <taxon>Mycobacteriales</taxon>
        <taxon>Nocardiaceae</taxon>
        <taxon>Nocardia</taxon>
    </lineage>
</organism>
<reference evidence="2 3" key="1">
    <citation type="journal article" date="2014" name="BMC Genomics">
        <title>Genome based analysis of type-I polyketide synthase and nonribosomal peptide synthetase gene clusters in seven strains of five representative Nocardia species.</title>
        <authorList>
            <person name="Komaki H."/>
            <person name="Ichikawa N."/>
            <person name="Hosoyama A."/>
            <person name="Takahashi-Nakaguchi A."/>
            <person name="Matsuzawa T."/>
            <person name="Suzuki K."/>
            <person name="Fujita N."/>
            <person name="Gonoi T."/>
        </authorList>
    </citation>
    <scope>NUCLEOTIDE SEQUENCE [LARGE SCALE GENOMIC DNA]</scope>
    <source>
        <strain evidence="2 3">NBRC 15531</strain>
    </source>
</reference>
<dbReference type="EMBL" id="BAFO02000019">
    <property type="protein sequence ID" value="GAD83315.1"/>
    <property type="molecule type" value="Genomic_DNA"/>
</dbReference>
<dbReference type="Gene3D" id="1.10.10.10">
    <property type="entry name" value="Winged helix-like DNA-binding domain superfamily/Winged helix DNA-binding domain"/>
    <property type="match status" value="1"/>
</dbReference>
<protein>
    <submittedName>
        <fullName evidence="2">LuxR family transcriptional regulator</fullName>
    </submittedName>
</protein>
<dbReference type="Gene3D" id="3.40.50.300">
    <property type="entry name" value="P-loop containing nucleotide triphosphate hydrolases"/>
    <property type="match status" value="1"/>
</dbReference>
<feature type="domain" description="HTH luxR-type" evidence="1">
    <location>
        <begin position="689"/>
        <end position="754"/>
    </location>
</feature>
<dbReference type="CDD" id="cd06170">
    <property type="entry name" value="LuxR_C_like"/>
    <property type="match status" value="1"/>
</dbReference>
<dbReference type="PANTHER" id="PTHR47691:SF3">
    <property type="entry name" value="HTH-TYPE TRANSCRIPTIONAL REGULATOR RV0890C-RELATED"/>
    <property type="match status" value="1"/>
</dbReference>
<accession>U5E7N7</accession>
<dbReference type="InterPro" id="IPR027417">
    <property type="entry name" value="P-loop_NTPase"/>
</dbReference>
<dbReference type="SUPFAM" id="SSF52540">
    <property type="entry name" value="P-loop containing nucleoside triphosphate hydrolases"/>
    <property type="match status" value="1"/>
</dbReference>
<name>U5E7N7_NOCAS</name>
<dbReference type="InterPro" id="IPR058852">
    <property type="entry name" value="HTH_77"/>
</dbReference>
<dbReference type="PRINTS" id="PR00038">
    <property type="entry name" value="HTHLUXR"/>
</dbReference>
<evidence type="ECO:0000313" key="2">
    <source>
        <dbReference type="EMBL" id="GAD83315.1"/>
    </source>
</evidence>
<dbReference type="STRING" id="1824.SAMN05444423_10858"/>
<dbReference type="SMART" id="SM00421">
    <property type="entry name" value="HTH_LUXR"/>
    <property type="match status" value="1"/>
</dbReference>
<dbReference type="SUPFAM" id="SSF46894">
    <property type="entry name" value="C-terminal effector domain of the bipartite response regulators"/>
    <property type="match status" value="1"/>
</dbReference>
<dbReference type="Pfam" id="PF25872">
    <property type="entry name" value="HTH_77"/>
    <property type="match status" value="1"/>
</dbReference>
<dbReference type="AlphaFoldDB" id="U5E7N7"/>
<gene>
    <name evidence="2" type="ORF">NCAST_19_00170</name>
</gene>
<proteinExistence type="predicted"/>
<sequence>MPGNLPVEVTSFVGRDDDVAAARKLLGGTRLLTLTGVGGVGKTRLSRRVGEAVQRAFPDGVWLVELAHVSDPNLVASTVARELGLRDDTSAPLTVLTDFLGDRDLLLILDNCEHVIGACAALVDRIVPATTGLRILATSREPLAVPGEQVLPVLPLTVPDPGSGDLDSAAARLLVDRASAADPAFRRTPANAATLAAICVRLDGIPLALELAALRMRMFTPEQVLARLDDAMGLLTTGPRTAPHRQQTLASAIRWSYDLCTPDEQRLWEQLSVFAGGLDVDAAEAVCLIGPPQALLAALTGLVEKSVLVYGPGADGTGRYTMLEPLRQFGRDRLRARGEEDAVRVAHREYYYRLARRGRTDYWSGADVDWFRAVTREHANFRAALQFSLHDPAGGRRALGLATELWPFWEHCHFLLEGYRWLSEALARDTERSVDRARALAASSVIAAMLSDTATAGEFAAASVEIAVESGSVEVLAEADMARAVLAFGAGELRTALDIAVAASSVARDCAHLRVEMESLAFGAVCALALEDPLAGVMAERLLTLTTEHGSHLLGGLAYWAVGTQRWRDGDQQAAIRALRHSIELFRLFDRCAWLATSVDGLAWAAAADGDPVRAARLMGAASTVRQGSSQRLAHAMTHLIGHRVRDQVEDALGEQEFAACFDAGAALPLDDAVDYAMDTTPPPPAVAAPAGPDVLTRRERDVARLLARGYGNRRIAQELVISIRTAESHVDHILTKLGFTSRTQVAAWASRNTL</sequence>
<evidence type="ECO:0000259" key="1">
    <source>
        <dbReference type="PROSITE" id="PS50043"/>
    </source>
</evidence>
<dbReference type="PANTHER" id="PTHR47691">
    <property type="entry name" value="REGULATOR-RELATED"/>
    <property type="match status" value="1"/>
</dbReference>
<dbReference type="Proteomes" id="UP000017048">
    <property type="component" value="Unassembled WGS sequence"/>
</dbReference>
<dbReference type="GO" id="GO:0003677">
    <property type="term" value="F:DNA binding"/>
    <property type="evidence" value="ECO:0007669"/>
    <property type="project" value="InterPro"/>
</dbReference>
<dbReference type="GO" id="GO:0016887">
    <property type="term" value="F:ATP hydrolysis activity"/>
    <property type="evidence" value="ECO:0007669"/>
    <property type="project" value="InterPro"/>
</dbReference>
<comment type="caution">
    <text evidence="2">The sequence shown here is derived from an EMBL/GenBank/DDBJ whole genome shotgun (WGS) entry which is preliminary data.</text>
</comment>
<dbReference type="GO" id="GO:0006355">
    <property type="term" value="P:regulation of DNA-templated transcription"/>
    <property type="evidence" value="ECO:0007669"/>
    <property type="project" value="InterPro"/>
</dbReference>